<keyword evidence="2" id="KW-1185">Reference proteome</keyword>
<reference evidence="1" key="1">
    <citation type="submission" date="2023-07" db="EMBL/GenBank/DDBJ databases">
        <title>Black Yeasts Isolated from many extreme environments.</title>
        <authorList>
            <person name="Coleine C."/>
            <person name="Stajich J.E."/>
            <person name="Selbmann L."/>
        </authorList>
    </citation>
    <scope>NUCLEOTIDE SEQUENCE</scope>
    <source>
        <strain evidence="1">CCFEE 5714</strain>
    </source>
</reference>
<evidence type="ECO:0000313" key="1">
    <source>
        <dbReference type="EMBL" id="KAK3716146.1"/>
    </source>
</evidence>
<comment type="caution">
    <text evidence="1">The sequence shown here is derived from an EMBL/GenBank/DDBJ whole genome shotgun (WGS) entry which is preliminary data.</text>
</comment>
<name>A0ACC3NHD5_9PEZI</name>
<evidence type="ECO:0000313" key="2">
    <source>
        <dbReference type="Proteomes" id="UP001281147"/>
    </source>
</evidence>
<gene>
    <name evidence="1" type="ORF">LTR37_006591</name>
</gene>
<dbReference type="Proteomes" id="UP001281147">
    <property type="component" value="Unassembled WGS sequence"/>
</dbReference>
<dbReference type="EMBL" id="JAUTXU010000044">
    <property type="protein sequence ID" value="KAK3716146.1"/>
    <property type="molecule type" value="Genomic_DNA"/>
</dbReference>
<proteinExistence type="predicted"/>
<organism evidence="1 2">
    <name type="scientific">Vermiconidia calcicola</name>
    <dbReference type="NCBI Taxonomy" id="1690605"/>
    <lineage>
        <taxon>Eukaryota</taxon>
        <taxon>Fungi</taxon>
        <taxon>Dikarya</taxon>
        <taxon>Ascomycota</taxon>
        <taxon>Pezizomycotina</taxon>
        <taxon>Dothideomycetes</taxon>
        <taxon>Dothideomycetidae</taxon>
        <taxon>Mycosphaerellales</taxon>
        <taxon>Extremaceae</taxon>
        <taxon>Vermiconidia</taxon>
    </lineage>
</organism>
<protein>
    <submittedName>
        <fullName evidence="1">Uncharacterized protein</fullName>
    </submittedName>
</protein>
<accession>A0ACC3NHD5</accession>
<sequence length="1991" mass="215748">MDTSRLFVFGDHLVDKLAPMRKLYALASKQPLVQHFLQQVADKIHCELSTLTLEERELFGQFANLLELAERYAAQQQVYDPTSFTLIIAVQCAEFLVLAEEDDAVLRRKGDSNNVHHVGICLGVLAASMAGTATSVKEASVLGVEVVAVAFRLGLAVHRRAQSIESTPGSWATSVMGVEPADLQRRLDQINKDLPQILHASPGVVTKEWITVFAPPSTLKLLATQTDLKQHRITGVASGAHATHLPHLDVNSIVGNNISLKAAVPSESVFSTSTGDWFKPQTLRELLYFNVAEMTRQPLLLGHALECLGSTLSGAKDVHIRAIGPTPYLSTVQRTLQNNVPKVTIEEASKVPDTGSSDSDLIAIVGMSGRFPGADNLAEFWSMLEAGHSALEEIPASRFNIDDFYDPSGEGKNTIRTRLGYFLKNPGLFDNRFFQVSPSEALQMDPNLRILLMTAYEALQQAGYSPNATPSTQTARVASFFGQTTSDWNAVMDQQGIGTYYIPGGNRAFAPGRLNHFFGWGGGSYSVDTACSASSTCVHLACNALLQRECDMSVAGGGSICVIPEMFAGLDCGGFLSSTGGCKTFQDGADGYCRGEGVGVVILKRLEDALRENDKMHGTATQAGDKTEMASVMEVFAQSCTVDNPLHIGAVKANVGHGEASAGIVALIKAVLMLQNNWIPPQPGYPFPLNRHFPSFKDGNVIIGHSPIPFVPRKGGDGRRRIMVNGFDAAGGNTGILIEDLRPNAAKRADPRTYHIVTTSGRTPTALNRNRLSLLQYLLEYPNTPLPNLAYTTTARRMHEPHREAYVAQSIGELISAVETADSKEPLPFVSKAAGLPLVFVFTGQSSQYTGMGARLYKTSPRFKSTVDSYQALCDAQGLATFVGIISGTQEIAKATSAQQQLAIVALEIALAEFWRSLGLQPDTVIGHSLGEYAALCIAGVLSISSTLYLVNKRAELMDQYCEPDKYAMLAVGLPMDATLDLTSQKRVGCDIRELIAQGGSEIACLNTPNMTVLSGEVEELHPMRTTMKGRGIAATLLNVSHGFHSRQMDPILDAFQATAEQIQFEPPRIPVVSTLNGQVVRRSGTFNAQYLRDQMRQPVDYVAAIHTCETDGLIASNSVVFEIGPHPICIGLIPSNLSSAAPQYYASLERSTDDWQVMSRCVGGAYAAGLPVNWTEFHKDYLGSVEVLSDLPTYAFELTNFWNCYMTQRLQDVKTPTQSHLTNLASSSLQRVESLNQENGKWTAVFASNTSEAGFSQAAQGHEVNGVPLCPASVFMDMAYTAAQWLFSKGAAENVQLRCLQLSELHITHALVVTKSDQSQIIRVHATLNADTATVSLQFFSSMGPPSSDSSTHGTCTVRLQDDAAVLKEWAMMRRLVQARVTALSASSTSHRMTTALLYKLFNDTVRYSRPYQALHDAYVDETFEDATAIITVGLLGSAEIGNFTYSPYTLDALVHLAGFLLNARLDKPEEDLHIANNIGSSRILGALSGEQRRCTVYACIREQNRTSETSLCDVFVFDSESGELLANSTDISFQKLSRDVFSLLVRKQGLEEQAVMESAKEEALVLNSGPGEETVPVLSVTTSSSPSPSTNQGRSEQLLQLIAEELGLDVADMTPSTAFESLGLQSLSSIKVLAMFKKHSGTELPAGFFTEHTTVGRVRAALQQGRETPPTPSRDTTPDPHTAAETKVPSAMSMPAPKERSIPEARTILIQGKFGSPLSPLFLATAGIGRAAPYIHLPPLPEDRCIYALESPFLECPELHSHSVPHMAGLWISAIRRIRPRGPYHIGGYSFGGAVAYEMARQLAEQGEVIGGLLIMDMRLPAPVPAANDIVAVPTGATGLSEKMKAHMIAGARTIVRYDPQPIPADTAPAITHLIWCKGAELDEAEKYGRAAMGAPGRALGKPSRELTFEEYTAELDSWFCGQRLDFETNGWEDFVGGADRITVHKVEGNHASMMRQPLVKQVAAVVAKFMAEVAMLEEKGLLRGMAGN</sequence>